<reference evidence="2" key="1">
    <citation type="journal article" date="2022" name="Mol. Ecol. Resour.">
        <title>The genomes of chicory, endive, great burdock and yacon provide insights into Asteraceae palaeo-polyploidization history and plant inulin production.</title>
        <authorList>
            <person name="Fan W."/>
            <person name="Wang S."/>
            <person name="Wang H."/>
            <person name="Wang A."/>
            <person name="Jiang F."/>
            <person name="Liu H."/>
            <person name="Zhao H."/>
            <person name="Xu D."/>
            <person name="Zhang Y."/>
        </authorList>
    </citation>
    <scope>NUCLEOTIDE SEQUENCE [LARGE SCALE GENOMIC DNA]</scope>
    <source>
        <strain evidence="2">cv. Niubang</strain>
    </source>
</reference>
<evidence type="ECO:0000313" key="2">
    <source>
        <dbReference type="Proteomes" id="UP001055879"/>
    </source>
</evidence>
<dbReference type="EMBL" id="CM042060">
    <property type="protein sequence ID" value="KAI3678658.1"/>
    <property type="molecule type" value="Genomic_DNA"/>
</dbReference>
<reference evidence="1 2" key="2">
    <citation type="journal article" date="2022" name="Mol. Ecol. Resour.">
        <title>The genomes of chicory, endive, great burdock and yacon provide insights into Asteraceae paleo-polyploidization history and plant inulin production.</title>
        <authorList>
            <person name="Fan W."/>
            <person name="Wang S."/>
            <person name="Wang H."/>
            <person name="Wang A."/>
            <person name="Jiang F."/>
            <person name="Liu H."/>
            <person name="Zhao H."/>
            <person name="Xu D."/>
            <person name="Zhang Y."/>
        </authorList>
    </citation>
    <scope>NUCLEOTIDE SEQUENCE [LARGE SCALE GENOMIC DNA]</scope>
    <source>
        <strain evidence="2">cv. Niubang</strain>
    </source>
</reference>
<name>A0ACB8Y5X5_ARCLA</name>
<organism evidence="1 2">
    <name type="scientific">Arctium lappa</name>
    <name type="common">Greater burdock</name>
    <name type="synonym">Lappa major</name>
    <dbReference type="NCBI Taxonomy" id="4217"/>
    <lineage>
        <taxon>Eukaryota</taxon>
        <taxon>Viridiplantae</taxon>
        <taxon>Streptophyta</taxon>
        <taxon>Embryophyta</taxon>
        <taxon>Tracheophyta</taxon>
        <taxon>Spermatophyta</taxon>
        <taxon>Magnoliopsida</taxon>
        <taxon>eudicotyledons</taxon>
        <taxon>Gunneridae</taxon>
        <taxon>Pentapetalae</taxon>
        <taxon>asterids</taxon>
        <taxon>campanulids</taxon>
        <taxon>Asterales</taxon>
        <taxon>Asteraceae</taxon>
        <taxon>Carduoideae</taxon>
        <taxon>Cardueae</taxon>
        <taxon>Arctiinae</taxon>
        <taxon>Arctium</taxon>
    </lineage>
</organism>
<accession>A0ACB8Y5X5</accession>
<evidence type="ECO:0000313" key="1">
    <source>
        <dbReference type="EMBL" id="KAI3678658.1"/>
    </source>
</evidence>
<sequence>MVGREKALDSFLKGTARGSTLAMVDVGLVYWEMGKKEAGVALYRKAVELGDPAGQCNLGISYLQVEPSNMKKAVKWLYQASVVAGYVPGQYQLALCLHRGGGMNQNLSDAARWYLRAAEGGYVHAMYNVSLCYSLGMGVSQNHRQSRKWMKHAADHGHRNAQFEHGLALFSEGQMMKAVVYLELAGRGGETAATHLILLPICLKEGVEEFLQIDKKEERFSLRVEYFTMVVGYCPMMLSWICIKLGAKPILRIQMHAIRPYVLQLMICLRLQKIEFLSGDPHT</sequence>
<dbReference type="Proteomes" id="UP001055879">
    <property type="component" value="Linkage Group LG14"/>
</dbReference>
<keyword evidence="2" id="KW-1185">Reference proteome</keyword>
<protein>
    <submittedName>
        <fullName evidence="1">Uncharacterized protein</fullName>
    </submittedName>
</protein>
<proteinExistence type="predicted"/>
<gene>
    <name evidence="1" type="ORF">L6452_37959</name>
</gene>
<comment type="caution">
    <text evidence="1">The sequence shown here is derived from an EMBL/GenBank/DDBJ whole genome shotgun (WGS) entry which is preliminary data.</text>
</comment>